<dbReference type="InterPro" id="IPR002328">
    <property type="entry name" value="ADH_Zn_CS"/>
</dbReference>
<comment type="cofactor">
    <cofactor evidence="1">
        <name>Zn(2+)</name>
        <dbReference type="ChEBI" id="CHEBI:29105"/>
    </cofactor>
</comment>
<dbReference type="EMBL" id="WWBZ02000011">
    <property type="protein sequence ID" value="KAF4311104.1"/>
    <property type="molecule type" value="Genomic_DNA"/>
</dbReference>
<name>A0A8H4J387_9PEZI</name>
<reference evidence="8" key="1">
    <citation type="submission" date="2020-04" db="EMBL/GenBank/DDBJ databases">
        <title>Genome Assembly and Annotation of Botryosphaeria dothidea sdau 11-99, a Latent Pathogen of Apple Fruit Ring Rot in China.</title>
        <authorList>
            <person name="Yu C."/>
            <person name="Diao Y."/>
            <person name="Lu Q."/>
            <person name="Zhao J."/>
            <person name="Cui S."/>
            <person name="Peng C."/>
            <person name="He B."/>
            <person name="Liu H."/>
        </authorList>
    </citation>
    <scope>NUCLEOTIDE SEQUENCE [LARGE SCALE GENOMIC DNA]</scope>
    <source>
        <strain evidence="8">Sdau11-99</strain>
    </source>
</reference>
<evidence type="ECO:0000256" key="1">
    <source>
        <dbReference type="ARBA" id="ARBA00001947"/>
    </source>
</evidence>
<dbReference type="AlphaFoldDB" id="A0A8H4J387"/>
<protein>
    <submittedName>
        <fullName evidence="8">Alcohol dehydrogenase superfamily zinc-containing protein</fullName>
    </submittedName>
</protein>
<dbReference type="SUPFAM" id="SSF51735">
    <property type="entry name" value="NAD(P)-binding Rossmann-fold domains"/>
    <property type="match status" value="1"/>
</dbReference>
<dbReference type="InterPro" id="IPR013154">
    <property type="entry name" value="ADH-like_N"/>
</dbReference>
<dbReference type="InterPro" id="IPR036291">
    <property type="entry name" value="NAD(P)-bd_dom_sf"/>
</dbReference>
<comment type="caution">
    <text evidence="8">The sequence shown here is derived from an EMBL/GenBank/DDBJ whole genome shotgun (WGS) entry which is preliminary data.</text>
</comment>
<dbReference type="Pfam" id="PF08240">
    <property type="entry name" value="ADH_N"/>
    <property type="match status" value="1"/>
</dbReference>
<dbReference type="GO" id="GO:0008270">
    <property type="term" value="F:zinc ion binding"/>
    <property type="evidence" value="ECO:0007669"/>
    <property type="project" value="InterPro"/>
</dbReference>
<evidence type="ECO:0000256" key="2">
    <source>
        <dbReference type="ARBA" id="ARBA00008072"/>
    </source>
</evidence>
<evidence type="ECO:0000256" key="5">
    <source>
        <dbReference type="ARBA" id="ARBA00023002"/>
    </source>
</evidence>
<evidence type="ECO:0000256" key="4">
    <source>
        <dbReference type="ARBA" id="ARBA00022833"/>
    </source>
</evidence>
<evidence type="ECO:0000259" key="7">
    <source>
        <dbReference type="Pfam" id="PF08240"/>
    </source>
</evidence>
<evidence type="ECO:0000313" key="8">
    <source>
        <dbReference type="EMBL" id="KAF4311104.1"/>
    </source>
</evidence>
<organism evidence="8 9">
    <name type="scientific">Botryosphaeria dothidea</name>
    <dbReference type="NCBI Taxonomy" id="55169"/>
    <lineage>
        <taxon>Eukaryota</taxon>
        <taxon>Fungi</taxon>
        <taxon>Dikarya</taxon>
        <taxon>Ascomycota</taxon>
        <taxon>Pezizomycotina</taxon>
        <taxon>Dothideomycetes</taxon>
        <taxon>Dothideomycetes incertae sedis</taxon>
        <taxon>Botryosphaeriales</taxon>
        <taxon>Botryosphaeriaceae</taxon>
        <taxon>Botryosphaeria</taxon>
    </lineage>
</organism>
<keyword evidence="4" id="KW-0862">Zinc</keyword>
<accession>A0A8H4J387</accession>
<comment type="similarity">
    <text evidence="2">Belongs to the zinc-containing alcohol dehydrogenase family.</text>
</comment>
<dbReference type="SUPFAM" id="SSF50129">
    <property type="entry name" value="GroES-like"/>
    <property type="match status" value="1"/>
</dbReference>
<dbReference type="PROSITE" id="PS00059">
    <property type="entry name" value="ADH_ZINC"/>
    <property type="match status" value="1"/>
</dbReference>
<dbReference type="OrthoDB" id="3941538at2759"/>
<dbReference type="InterPro" id="IPR011032">
    <property type="entry name" value="GroES-like_sf"/>
</dbReference>
<gene>
    <name evidence="8" type="ORF">GTA08_BOTSDO13216</name>
</gene>
<keyword evidence="9" id="KW-1185">Reference proteome</keyword>
<feature type="domain" description="Alcohol dehydrogenase-like N-terminal" evidence="7">
    <location>
        <begin position="40"/>
        <end position="136"/>
    </location>
</feature>
<sequence length="368" mass="39399">MALNATLNATINAIMRGVLFEGIPRQVRVADVPVPVLMDETDAIVRITTSAICRSDLHMYHSVRGEPDVPWVVGHEAMGYISQIGSAVHSLAVGDYVVIPDNLDSGHLQMDPEPRFGYGGPGPYGGLQAEYARVPFADDSLITSYVLLSDIFATGWTALDFSGFEAGDTVAVFGAGPVGLLSPYSAILRGASKVYSVDHVPARLEKAASIGAVPINFFESDPVQQILAYEPDGVTRAVDCVGMEAINAQGELQEDIVMRNMVAVTRQGGGIGQVGVFLTQNNSVGAPLAETISPNITFPLSDFLSKHLTLGAGVVDPIAVAPVLEKLITSGRAQPHFVGTAEIGIEEVPEYFQRFDRQEEIKVYIRFP</sequence>
<dbReference type="Gene3D" id="3.40.50.720">
    <property type="entry name" value="NAD(P)-binding Rossmann-like Domain"/>
    <property type="match status" value="1"/>
</dbReference>
<keyword evidence="5" id="KW-0560">Oxidoreductase</keyword>
<dbReference type="GO" id="GO:0016491">
    <property type="term" value="F:oxidoreductase activity"/>
    <property type="evidence" value="ECO:0007669"/>
    <property type="project" value="UniProtKB-KW"/>
</dbReference>
<dbReference type="PANTHER" id="PTHR42813">
    <property type="entry name" value="ZINC-TYPE ALCOHOL DEHYDROGENASE-LIKE"/>
    <property type="match status" value="1"/>
</dbReference>
<dbReference type="PANTHER" id="PTHR42813:SF3">
    <property type="entry name" value="GLUTATHIONE-INDEPENDENT FORMALDEHYDE DEHYDROGENASE"/>
    <property type="match status" value="1"/>
</dbReference>
<evidence type="ECO:0000256" key="3">
    <source>
        <dbReference type="ARBA" id="ARBA00022723"/>
    </source>
</evidence>
<proteinExistence type="inferred from homology"/>
<evidence type="ECO:0000256" key="6">
    <source>
        <dbReference type="ARBA" id="ARBA00023027"/>
    </source>
</evidence>
<keyword evidence="3" id="KW-0479">Metal-binding</keyword>
<dbReference type="Gene3D" id="3.90.180.10">
    <property type="entry name" value="Medium-chain alcohol dehydrogenases, catalytic domain"/>
    <property type="match status" value="1"/>
</dbReference>
<keyword evidence="6" id="KW-0520">NAD</keyword>
<evidence type="ECO:0000313" key="9">
    <source>
        <dbReference type="Proteomes" id="UP000572817"/>
    </source>
</evidence>
<dbReference type="Proteomes" id="UP000572817">
    <property type="component" value="Unassembled WGS sequence"/>
</dbReference>